<evidence type="ECO:0000256" key="5">
    <source>
        <dbReference type="ARBA" id="ARBA00022927"/>
    </source>
</evidence>
<dbReference type="InterPro" id="IPR037202">
    <property type="entry name" value="ESCRT_assembly_dom"/>
</dbReference>
<evidence type="ECO:0000313" key="9">
    <source>
        <dbReference type="Proteomes" id="UP000001861"/>
    </source>
</evidence>
<dbReference type="PANTHER" id="PTHR13678:SF2">
    <property type="entry name" value="VACUOLAR PROTEIN SORTING-ASSOCIATED PROTEIN 37A"/>
    <property type="match status" value="1"/>
</dbReference>
<keyword evidence="4" id="KW-0967">Endosome</keyword>
<evidence type="ECO:0000256" key="1">
    <source>
        <dbReference type="ARBA" id="ARBA00004177"/>
    </source>
</evidence>
<comment type="subcellular location">
    <subcellularLocation>
        <location evidence="1">Endosome</location>
    </subcellularLocation>
</comment>
<evidence type="ECO:0000256" key="2">
    <source>
        <dbReference type="ARBA" id="ARBA00007617"/>
    </source>
</evidence>
<dbReference type="InterPro" id="IPR029012">
    <property type="entry name" value="Helix_hairpin_bin_sf"/>
</dbReference>
<keyword evidence="9" id="KW-1185">Reference proteome</keyword>
<dbReference type="GO" id="GO:0000813">
    <property type="term" value="C:ESCRT I complex"/>
    <property type="evidence" value="ECO:0007669"/>
    <property type="project" value="UniProtKB-ARBA"/>
</dbReference>
<proteinExistence type="inferred from homology"/>
<dbReference type="GO" id="GO:0006623">
    <property type="term" value="P:protein targeting to vacuole"/>
    <property type="evidence" value="ECO:0007669"/>
    <property type="project" value="TreeGrafter"/>
</dbReference>
<dbReference type="Proteomes" id="UP000001861">
    <property type="component" value="Unassembled WGS sequence"/>
</dbReference>
<dbReference type="HOGENOM" id="CLU_087365_1_0_1"/>
<dbReference type="Gene3D" id="1.10.287.660">
    <property type="entry name" value="Helix hairpin bin"/>
    <property type="match status" value="1"/>
</dbReference>
<accession>A8NRC8</accession>
<dbReference type="Pfam" id="PF07200">
    <property type="entry name" value="Mod_r"/>
    <property type="match status" value="1"/>
</dbReference>
<sequence>MSTPLLTDFPELSHLSREDLEELLEDPTYFQAIFHSLQRVKDLYNQQAELGSANESIAKNNLALQQPLYKLREETQAAFDEAKALEKRWLELEKEQREVYQRFTPQFLLMRLKHSITAQDDASEALASSFVQQLPDLPSLDRDGGGSKQARGGQEVDQFIKEFKEARKIYHKRALWAEKWSQGQDMFYYCLCPQHNSILRLLVGTSADPQPTSPS</sequence>
<evidence type="ECO:0000313" key="8">
    <source>
        <dbReference type="EMBL" id="EAU86099.2"/>
    </source>
</evidence>
<dbReference type="GO" id="GO:0043162">
    <property type="term" value="P:ubiquitin-dependent protein catabolic process via the multivesicular body sorting pathway"/>
    <property type="evidence" value="ECO:0007669"/>
    <property type="project" value="UniProtKB-ARBA"/>
</dbReference>
<dbReference type="GeneID" id="6012289"/>
<keyword evidence="3 6" id="KW-0813">Transport</keyword>
<feature type="domain" description="VPS37 C-terminal" evidence="7">
    <location>
        <begin position="86"/>
        <end position="194"/>
    </location>
</feature>
<evidence type="ECO:0000256" key="3">
    <source>
        <dbReference type="ARBA" id="ARBA00022448"/>
    </source>
</evidence>
<dbReference type="eggNOG" id="ENOG502S268">
    <property type="taxonomic scope" value="Eukaryota"/>
</dbReference>
<comment type="similarity">
    <text evidence="2">Belongs to the VPS37 family.</text>
</comment>
<dbReference type="SUPFAM" id="SSF140111">
    <property type="entry name" value="Endosomal sorting complex assembly domain"/>
    <property type="match status" value="1"/>
</dbReference>
<dbReference type="STRING" id="240176.A8NRC8"/>
<evidence type="ECO:0000259" key="7">
    <source>
        <dbReference type="PROSITE" id="PS51314"/>
    </source>
</evidence>
<protein>
    <recommendedName>
        <fullName evidence="7">VPS37 C-terminal domain-containing protein</fullName>
    </recommendedName>
</protein>
<dbReference type="InParanoid" id="A8NRC8"/>
<dbReference type="VEuPathDB" id="FungiDB:CC1G_07178"/>
<dbReference type="InterPro" id="IPR009851">
    <property type="entry name" value="Mod_r"/>
</dbReference>
<gene>
    <name evidence="8" type="ORF">CC1G_07178</name>
</gene>
<evidence type="ECO:0000256" key="4">
    <source>
        <dbReference type="ARBA" id="ARBA00022753"/>
    </source>
</evidence>
<dbReference type="OMA" id="QKEVYQR"/>
<dbReference type="GO" id="GO:0006612">
    <property type="term" value="P:protein targeting to membrane"/>
    <property type="evidence" value="ECO:0007669"/>
    <property type="project" value="TreeGrafter"/>
</dbReference>
<dbReference type="KEGG" id="cci:CC1G_07178"/>
<dbReference type="AlphaFoldDB" id="A8NRC8"/>
<keyword evidence="5 6" id="KW-0653">Protein transport</keyword>
<reference evidence="8 9" key="1">
    <citation type="journal article" date="2010" name="Proc. Natl. Acad. Sci. U.S.A.">
        <title>Insights into evolution of multicellular fungi from the assembled chromosomes of the mushroom Coprinopsis cinerea (Coprinus cinereus).</title>
        <authorList>
            <person name="Stajich J.E."/>
            <person name="Wilke S.K."/>
            <person name="Ahren D."/>
            <person name="Au C.H."/>
            <person name="Birren B.W."/>
            <person name="Borodovsky M."/>
            <person name="Burns C."/>
            <person name="Canback B."/>
            <person name="Casselton L.A."/>
            <person name="Cheng C.K."/>
            <person name="Deng J."/>
            <person name="Dietrich F.S."/>
            <person name="Fargo D.C."/>
            <person name="Farman M.L."/>
            <person name="Gathman A.C."/>
            <person name="Goldberg J."/>
            <person name="Guigo R."/>
            <person name="Hoegger P.J."/>
            <person name="Hooker J.B."/>
            <person name="Huggins A."/>
            <person name="James T.Y."/>
            <person name="Kamada T."/>
            <person name="Kilaru S."/>
            <person name="Kodira C."/>
            <person name="Kues U."/>
            <person name="Kupfer D."/>
            <person name="Kwan H.S."/>
            <person name="Lomsadze A."/>
            <person name="Li W."/>
            <person name="Lilly W.W."/>
            <person name="Ma L.J."/>
            <person name="Mackey A.J."/>
            <person name="Manning G."/>
            <person name="Martin F."/>
            <person name="Muraguchi H."/>
            <person name="Natvig D.O."/>
            <person name="Palmerini H."/>
            <person name="Ramesh M.A."/>
            <person name="Rehmeyer C.J."/>
            <person name="Roe B.A."/>
            <person name="Shenoy N."/>
            <person name="Stanke M."/>
            <person name="Ter-Hovhannisyan V."/>
            <person name="Tunlid A."/>
            <person name="Velagapudi R."/>
            <person name="Vision T.J."/>
            <person name="Zeng Q."/>
            <person name="Zolan M.E."/>
            <person name="Pukkila P.J."/>
        </authorList>
    </citation>
    <scope>NUCLEOTIDE SEQUENCE [LARGE SCALE GENOMIC DNA]</scope>
    <source>
        <strain evidence="9">Okayama-7 / 130 / ATCC MYA-4618 / FGSC 9003</strain>
    </source>
</reference>
<dbReference type="RefSeq" id="XP_001835754.2">
    <property type="nucleotide sequence ID" value="XM_001835702.2"/>
</dbReference>
<organism evidence="8 9">
    <name type="scientific">Coprinopsis cinerea (strain Okayama-7 / 130 / ATCC MYA-4618 / FGSC 9003)</name>
    <name type="common">Inky cap fungus</name>
    <name type="synonym">Hormographiella aspergillata</name>
    <dbReference type="NCBI Taxonomy" id="240176"/>
    <lineage>
        <taxon>Eukaryota</taxon>
        <taxon>Fungi</taxon>
        <taxon>Dikarya</taxon>
        <taxon>Basidiomycota</taxon>
        <taxon>Agaricomycotina</taxon>
        <taxon>Agaricomycetes</taxon>
        <taxon>Agaricomycetidae</taxon>
        <taxon>Agaricales</taxon>
        <taxon>Agaricineae</taxon>
        <taxon>Psathyrellaceae</taxon>
        <taxon>Coprinopsis</taxon>
    </lineage>
</organism>
<dbReference type="OrthoDB" id="10260857at2759"/>
<dbReference type="EMBL" id="AACS02000008">
    <property type="protein sequence ID" value="EAU86099.2"/>
    <property type="molecule type" value="Genomic_DNA"/>
</dbReference>
<name>A8NRC8_COPC7</name>
<evidence type="ECO:0000256" key="6">
    <source>
        <dbReference type="PROSITE-ProRule" id="PRU00646"/>
    </source>
</evidence>
<dbReference type="PANTHER" id="PTHR13678">
    <property type="entry name" value="VACUOLAR PROTEIN SORTING-ASSOCIATED PROTEIN 37"/>
    <property type="match status" value="1"/>
</dbReference>
<dbReference type="PROSITE" id="PS51314">
    <property type="entry name" value="VPS37_C"/>
    <property type="match status" value="1"/>
</dbReference>
<comment type="caution">
    <text evidence="8">The sequence shown here is derived from an EMBL/GenBank/DDBJ whole genome shotgun (WGS) entry which is preliminary data.</text>
</comment>